<dbReference type="CDD" id="cd09873">
    <property type="entry name" value="PIN_Pae0151-like"/>
    <property type="match status" value="1"/>
</dbReference>
<evidence type="ECO:0000256" key="1">
    <source>
        <dbReference type="ARBA" id="ARBA00022842"/>
    </source>
</evidence>
<dbReference type="OrthoDB" id="4377304at2"/>
<dbReference type="InterPro" id="IPR029060">
    <property type="entry name" value="PIN-like_dom_sf"/>
</dbReference>
<dbReference type="EMBL" id="FMYF01000015">
    <property type="protein sequence ID" value="SDC03889.1"/>
    <property type="molecule type" value="Genomic_DNA"/>
</dbReference>
<dbReference type="Gene3D" id="3.40.50.1010">
    <property type="entry name" value="5'-nuclease"/>
    <property type="match status" value="1"/>
</dbReference>
<name>A0A1G6IBH1_9ACTN</name>
<dbReference type="PANTHER" id="PTHR35901:SF1">
    <property type="entry name" value="EXONUCLEASE VAPC9"/>
    <property type="match status" value="1"/>
</dbReference>
<sequence>MIVVDASAMVEALVGRGVSDALLDALSDEIHAPCLLDVEVLSVLGGLLLGGRIDSAAAEEARHDYFAFSLTRHEIGPLADRIWQLRHQYTSYDASSLALGLHQARLLGP</sequence>
<evidence type="ECO:0000313" key="3">
    <source>
        <dbReference type="Proteomes" id="UP000199086"/>
    </source>
</evidence>
<dbReference type="Proteomes" id="UP000199086">
    <property type="component" value="Unassembled WGS sequence"/>
</dbReference>
<reference evidence="2 3" key="1">
    <citation type="submission" date="2016-06" db="EMBL/GenBank/DDBJ databases">
        <authorList>
            <person name="Olsen C.W."/>
            <person name="Carey S."/>
            <person name="Hinshaw L."/>
            <person name="Karasin A.I."/>
        </authorList>
    </citation>
    <scope>NUCLEOTIDE SEQUENCE [LARGE SCALE GENOMIC DNA]</scope>
    <source>
        <strain evidence="2 3">LZ-22</strain>
    </source>
</reference>
<dbReference type="STRING" id="1577474.GA0111570_11538"/>
<gene>
    <name evidence="2" type="ORF">GA0111570_11538</name>
</gene>
<dbReference type="InterPro" id="IPR044153">
    <property type="entry name" value="PIN_Pae0151-like"/>
</dbReference>
<dbReference type="RefSeq" id="WP_092613669.1">
    <property type="nucleotide sequence ID" value="NZ_FMYF01000015.1"/>
</dbReference>
<dbReference type="PANTHER" id="PTHR35901">
    <property type="entry name" value="RIBONUCLEASE VAPC3"/>
    <property type="match status" value="1"/>
</dbReference>
<protein>
    <submittedName>
        <fullName evidence="2">Predicted nucleic acid-binding protein, contains PIN domain</fullName>
    </submittedName>
</protein>
<dbReference type="InterPro" id="IPR051619">
    <property type="entry name" value="TypeII_TA_RNase_PINc/VapC"/>
</dbReference>
<accession>A0A1G6IBH1</accession>
<dbReference type="AlphaFoldDB" id="A0A1G6IBH1"/>
<proteinExistence type="predicted"/>
<keyword evidence="3" id="KW-1185">Reference proteome</keyword>
<evidence type="ECO:0000313" key="2">
    <source>
        <dbReference type="EMBL" id="SDC03889.1"/>
    </source>
</evidence>
<organism evidence="2 3">
    <name type="scientific">Raineyella antarctica</name>
    <dbReference type="NCBI Taxonomy" id="1577474"/>
    <lineage>
        <taxon>Bacteria</taxon>
        <taxon>Bacillati</taxon>
        <taxon>Actinomycetota</taxon>
        <taxon>Actinomycetes</taxon>
        <taxon>Propionibacteriales</taxon>
        <taxon>Propionibacteriaceae</taxon>
        <taxon>Raineyella</taxon>
    </lineage>
</organism>
<dbReference type="SUPFAM" id="SSF88723">
    <property type="entry name" value="PIN domain-like"/>
    <property type="match status" value="1"/>
</dbReference>
<keyword evidence="1" id="KW-0460">Magnesium</keyword>